<gene>
    <name evidence="1" type="ORF">FJ659_27140</name>
</gene>
<organism evidence="1 2">
    <name type="scientific">Bacillus dicomae</name>
    <dbReference type="NCBI Taxonomy" id="3088378"/>
    <lineage>
        <taxon>Bacteria</taxon>
        <taxon>Bacillati</taxon>
        <taxon>Bacillota</taxon>
        <taxon>Bacilli</taxon>
        <taxon>Bacillales</taxon>
        <taxon>Bacillaceae</taxon>
        <taxon>Bacillus</taxon>
        <taxon>Bacillus cereus group</taxon>
    </lineage>
</organism>
<evidence type="ECO:0000313" key="1">
    <source>
        <dbReference type="EMBL" id="TPV38160.1"/>
    </source>
</evidence>
<sequence length="333" mass="37439">MNFKHVLATGLITATLFGATNAHAQTADFTDVPSGHWSESSINYLADKKVISGYGNGSFGFGDNVTRGQVSAIISRYLKLENNGSKVKHFSDINGHMFENSIKAVAQAGIMTGDSTDKFRPDDTLTRYEMAVILQKAFHLAVKTNDLFYDVSNNHWAKDSVRSLYSNGITNGIGDYQYGGEMNVTREQFAKFMYNAIFVNPNFVPESIPEKDGDEYNYKEIQKILIDSGFFKEDSVYIYNKYGNNANFIYNIMYFSFSSEDESAYRMTIYSDDSVLNEPVKKILKTLLPTKSDYLYNIIKNPTASSRTLELDGRKVEIKRDSSISVSLGKLKS</sequence>
<evidence type="ECO:0000313" key="2">
    <source>
        <dbReference type="Proteomes" id="UP000317636"/>
    </source>
</evidence>
<keyword evidence="2" id="KW-1185">Reference proteome</keyword>
<name>A0AC61SYC3_9BACI</name>
<dbReference type="Proteomes" id="UP000317636">
    <property type="component" value="Unassembled WGS sequence"/>
</dbReference>
<dbReference type="EMBL" id="VHIV01000012">
    <property type="protein sequence ID" value="TPV38160.1"/>
    <property type="molecule type" value="Genomic_DNA"/>
</dbReference>
<comment type="caution">
    <text evidence="1">The sequence shown here is derived from an EMBL/GenBank/DDBJ whole genome shotgun (WGS) entry which is preliminary data.</text>
</comment>
<protein>
    <submittedName>
        <fullName evidence="1">S-layer homology domain-containing protein</fullName>
    </submittedName>
</protein>
<proteinExistence type="predicted"/>
<reference evidence="1" key="1">
    <citation type="submission" date="2019-06" db="EMBL/GenBank/DDBJ databases">
        <title>Draft genome sequence of Bacillus sp. strain MHSD28.</title>
        <authorList>
            <person name="Makuwa S.C."/>
            <person name="Serepa-Dlamini M.H."/>
        </authorList>
    </citation>
    <scope>NUCLEOTIDE SEQUENCE</scope>
    <source>
        <strain evidence="1">MHSD28</strain>
    </source>
</reference>
<accession>A0AC61SYC3</accession>